<organism evidence="3">
    <name type="scientific">uncultured Sphingomonas sp</name>
    <dbReference type="NCBI Taxonomy" id="158754"/>
    <lineage>
        <taxon>Bacteria</taxon>
        <taxon>Pseudomonadati</taxon>
        <taxon>Pseudomonadota</taxon>
        <taxon>Alphaproteobacteria</taxon>
        <taxon>Sphingomonadales</taxon>
        <taxon>Sphingomonadaceae</taxon>
        <taxon>Sphingomonas</taxon>
        <taxon>environmental samples</taxon>
    </lineage>
</organism>
<proteinExistence type="predicted"/>
<feature type="domain" description="AB hydrolase-1" evidence="2">
    <location>
        <begin position="24"/>
        <end position="245"/>
    </location>
</feature>
<protein>
    <recommendedName>
        <fullName evidence="2">AB hydrolase-1 domain-containing protein</fullName>
    </recommendedName>
</protein>
<evidence type="ECO:0000256" key="1">
    <source>
        <dbReference type="ARBA" id="ARBA00022801"/>
    </source>
</evidence>
<evidence type="ECO:0000313" key="3">
    <source>
        <dbReference type="EMBL" id="CAA9492877.1"/>
    </source>
</evidence>
<sequence>MSKHKTGFGVIGIAADVTGEEPAILFLHGVGSDKSVWRPQLDHLRGRRPAIAIDYPGYGESEFRAGATREDYARAALAALDVMDRPRAHICGLSLGGVVAVAMHTIAPERCLSLILADTFAVHPDGRGIYDRSVAGSTDMRAFAEARADFLLAQPAAPAVRSEVVATMSRIDPAAYRLGAEAVWLADQRERARAIAVPTLIICGQEDRPTPLELSRDLHAMIPGSRVEMIAGAGHLTNLEKPAEFSGLVENFVETVDRRQR</sequence>
<name>A0A6J4S9F4_9SPHN</name>
<dbReference type="InterPro" id="IPR000073">
    <property type="entry name" value="AB_hydrolase_1"/>
</dbReference>
<reference evidence="3" key="1">
    <citation type="submission" date="2020-02" db="EMBL/GenBank/DDBJ databases">
        <authorList>
            <person name="Meier V. D."/>
        </authorList>
    </citation>
    <scope>NUCLEOTIDE SEQUENCE</scope>
    <source>
        <strain evidence="3">AVDCRST_MAG44</strain>
    </source>
</reference>
<dbReference type="AlphaFoldDB" id="A0A6J4S9F4"/>
<accession>A0A6J4S9F4</accession>
<dbReference type="PANTHER" id="PTHR43798">
    <property type="entry name" value="MONOACYLGLYCEROL LIPASE"/>
    <property type="match status" value="1"/>
</dbReference>
<gene>
    <name evidence="3" type="ORF">AVDCRST_MAG44-312</name>
</gene>
<dbReference type="PRINTS" id="PR00111">
    <property type="entry name" value="ABHYDROLASE"/>
</dbReference>
<dbReference type="PANTHER" id="PTHR43798:SF31">
    <property type="entry name" value="AB HYDROLASE SUPERFAMILY PROTEIN YCLE"/>
    <property type="match status" value="1"/>
</dbReference>
<dbReference type="Gene3D" id="3.40.50.1820">
    <property type="entry name" value="alpha/beta hydrolase"/>
    <property type="match status" value="1"/>
</dbReference>
<dbReference type="InterPro" id="IPR029058">
    <property type="entry name" value="AB_hydrolase_fold"/>
</dbReference>
<keyword evidence="1" id="KW-0378">Hydrolase</keyword>
<dbReference type="InterPro" id="IPR050266">
    <property type="entry name" value="AB_hydrolase_sf"/>
</dbReference>
<dbReference type="GO" id="GO:0016020">
    <property type="term" value="C:membrane"/>
    <property type="evidence" value="ECO:0007669"/>
    <property type="project" value="TreeGrafter"/>
</dbReference>
<dbReference type="GO" id="GO:0016787">
    <property type="term" value="F:hydrolase activity"/>
    <property type="evidence" value="ECO:0007669"/>
    <property type="project" value="UniProtKB-KW"/>
</dbReference>
<evidence type="ECO:0000259" key="2">
    <source>
        <dbReference type="Pfam" id="PF12697"/>
    </source>
</evidence>
<dbReference type="SUPFAM" id="SSF53474">
    <property type="entry name" value="alpha/beta-Hydrolases"/>
    <property type="match status" value="1"/>
</dbReference>
<dbReference type="Pfam" id="PF12697">
    <property type="entry name" value="Abhydrolase_6"/>
    <property type="match status" value="1"/>
</dbReference>
<dbReference type="EMBL" id="CADCVY010000021">
    <property type="protein sequence ID" value="CAA9492877.1"/>
    <property type="molecule type" value="Genomic_DNA"/>
</dbReference>